<accession>D7LLL9</accession>
<dbReference type="Gramene" id="scaffold_403370.1">
    <property type="protein sequence ID" value="scaffold_403370.1"/>
    <property type="gene ID" value="scaffold_403370.1"/>
</dbReference>
<dbReference type="STRING" id="81972.D7LLL9"/>
<keyword evidence="2" id="KW-1185">Reference proteome</keyword>
<protein>
    <submittedName>
        <fullName evidence="1">Uncharacterized protein</fullName>
    </submittedName>
</protein>
<dbReference type="Proteomes" id="UP000008694">
    <property type="component" value="Unassembled WGS sequence"/>
</dbReference>
<reference evidence="2" key="1">
    <citation type="journal article" date="2011" name="Nat. Genet.">
        <title>The Arabidopsis lyrata genome sequence and the basis of rapid genome size change.</title>
        <authorList>
            <person name="Hu T.T."/>
            <person name="Pattyn P."/>
            <person name="Bakker E.G."/>
            <person name="Cao J."/>
            <person name="Cheng J.-F."/>
            <person name="Clark R.M."/>
            <person name="Fahlgren N."/>
            <person name="Fawcett J.A."/>
            <person name="Grimwood J."/>
            <person name="Gundlach H."/>
            <person name="Haberer G."/>
            <person name="Hollister J.D."/>
            <person name="Ossowski S."/>
            <person name="Ottilar R.P."/>
            <person name="Salamov A.A."/>
            <person name="Schneeberger K."/>
            <person name="Spannagl M."/>
            <person name="Wang X."/>
            <person name="Yang L."/>
            <person name="Nasrallah M.E."/>
            <person name="Bergelson J."/>
            <person name="Carrington J.C."/>
            <person name="Gaut B.S."/>
            <person name="Schmutz J."/>
            <person name="Mayer K.F.X."/>
            <person name="Van de Peer Y."/>
            <person name="Grigoriev I.V."/>
            <person name="Nordborg M."/>
            <person name="Weigel D."/>
            <person name="Guo Y.-L."/>
        </authorList>
    </citation>
    <scope>NUCLEOTIDE SEQUENCE [LARGE SCALE GENOMIC DNA]</scope>
    <source>
        <strain evidence="2">cv. MN47</strain>
    </source>
</reference>
<dbReference type="HOGENOM" id="CLU_1483965_0_0_1"/>
<organism evidence="2">
    <name type="scientific">Arabidopsis lyrata subsp. lyrata</name>
    <name type="common">Lyre-leaved rock-cress</name>
    <dbReference type="NCBI Taxonomy" id="81972"/>
    <lineage>
        <taxon>Eukaryota</taxon>
        <taxon>Viridiplantae</taxon>
        <taxon>Streptophyta</taxon>
        <taxon>Embryophyta</taxon>
        <taxon>Tracheophyta</taxon>
        <taxon>Spermatophyta</taxon>
        <taxon>Magnoliopsida</taxon>
        <taxon>eudicotyledons</taxon>
        <taxon>Gunneridae</taxon>
        <taxon>Pentapetalae</taxon>
        <taxon>rosids</taxon>
        <taxon>malvids</taxon>
        <taxon>Brassicales</taxon>
        <taxon>Brassicaceae</taxon>
        <taxon>Camelineae</taxon>
        <taxon>Arabidopsis</taxon>
    </lineage>
</organism>
<evidence type="ECO:0000313" key="2">
    <source>
        <dbReference type="Proteomes" id="UP000008694"/>
    </source>
</evidence>
<evidence type="ECO:0000313" key="1">
    <source>
        <dbReference type="EMBL" id="EFH56375.1"/>
    </source>
</evidence>
<sequence>MGVDNAEFSDTALAYAIRNFLMFYACLLDPETCGVKFASKLFDAATNLELLGNLVCAMLPSEINPRCSSLPIVAYTIGVSFISQTKPVDGKAGGLFIVLEAFIFDAESEVSRAFGSFERLDTFFPLDPCLLKISNRFTFLTLDFLPITKQARSNMRNLSKFLDSYDDLPDLSIFNANSTAYL</sequence>
<dbReference type="AlphaFoldDB" id="D7LLL9"/>
<gene>
    <name evidence="1" type="ORF">ARALYDRAFT_903869</name>
</gene>
<proteinExistence type="predicted"/>
<name>D7LLL9_ARALL</name>
<dbReference type="EMBL" id="GL348716">
    <property type="protein sequence ID" value="EFH56375.1"/>
    <property type="molecule type" value="Genomic_DNA"/>
</dbReference>
<dbReference type="eggNOG" id="KOG2434">
    <property type="taxonomic scope" value="Eukaryota"/>
</dbReference>